<proteinExistence type="inferred from homology"/>
<evidence type="ECO:0000256" key="6">
    <source>
        <dbReference type="ARBA" id="ARBA00023242"/>
    </source>
</evidence>
<keyword evidence="10" id="KW-1185">Reference proteome</keyword>
<feature type="compositionally biased region" description="Polar residues" evidence="7">
    <location>
        <begin position="470"/>
        <end position="482"/>
    </location>
</feature>
<protein>
    <recommendedName>
        <fullName evidence="8">Inner centromere protein ARK-binding domain-containing protein</fullName>
    </recommendedName>
</protein>
<evidence type="ECO:0000313" key="10">
    <source>
        <dbReference type="Proteomes" id="UP000510647"/>
    </source>
</evidence>
<feature type="compositionally biased region" description="Polar residues" evidence="7">
    <location>
        <begin position="162"/>
        <end position="198"/>
    </location>
</feature>
<dbReference type="GO" id="GO:0005634">
    <property type="term" value="C:nucleus"/>
    <property type="evidence" value="ECO:0007669"/>
    <property type="project" value="UniProtKB-SubCell"/>
</dbReference>
<dbReference type="Proteomes" id="UP000510647">
    <property type="component" value="Chromosome 7"/>
</dbReference>
<evidence type="ECO:0000313" key="9">
    <source>
        <dbReference type="EMBL" id="QLQ81876.1"/>
    </source>
</evidence>
<evidence type="ECO:0000256" key="2">
    <source>
        <dbReference type="ARBA" id="ARBA00004186"/>
    </source>
</evidence>
<evidence type="ECO:0000256" key="1">
    <source>
        <dbReference type="ARBA" id="ARBA00004123"/>
    </source>
</evidence>
<feature type="compositionally biased region" description="Basic and acidic residues" evidence="7">
    <location>
        <begin position="558"/>
        <end position="568"/>
    </location>
</feature>
<keyword evidence="4" id="KW-0963">Cytoplasm</keyword>
<gene>
    <name evidence="9" type="ORF">HG537_0G01300</name>
</gene>
<sequence length="705" mass="78770">MDWAVQAARRKTQRLPGSSRSIIETLNVFNNVSEEGQERIDVAIREANEWLNGEILVGRAETGKLARQEEEKSGMVSPEKTLNNLEFDDDIEGPENVPDSGTPLRVVREVPSATPRSLADDNYTEEVDKGQDPSGLKAVSDKPWSPFRNEKSLRGSVADRTSAPSSRTENSGATEKSGLTQEVRTSTASDSNATSKSLEQIVRDRSQRRSNMFVPLPSRDPLVVQQAVPTAHKVPNTTLLANSGSPKDRIRTQVTAEKKSLSAHPKPLLTNKRVPTRTRITQSPTYSSTSTRISQATTSVFDRLSSLPTKSFENKVTSKFAGRRISASSSIDIRGSPIRRTSPVRRSSGDTETTYQDTLKNIFFAKDKRSDRGSRSSKDRATLARTRHVDATRVDKNSDGRGSPRSRNAKTPKYHTSPAENNRGYQKGKSGLRALQKADTTESKAAPLKHNAEQGNTARKSPGKLEILSTLRSPTLKSQSIGKSAPKINADPQLNGTLHETHESHIRSPKNKSKSQDRLTKFQLIPPAESESHDLKEKLNKRLSEVMRTQQNQHRRRVDQQKRKPQLDEDFKRRTRLWNEMKETSFSLSAAAHRNSNVTPAQTNTVLYDLSITDHRTVIGGEPESRDPTAGNHTLPEIQSDSDDDADFTLASWAKSPFLQQQLYRQQNWDPREIFGPIPPLHIDQIFPNMRTNKLKPLQPSTKRI</sequence>
<dbReference type="OrthoDB" id="6123at2759"/>
<feature type="region of interest" description="Disordered" evidence="7">
    <location>
        <begin position="66"/>
        <end position="198"/>
    </location>
</feature>
<dbReference type="GO" id="GO:0005819">
    <property type="term" value="C:spindle"/>
    <property type="evidence" value="ECO:0007669"/>
    <property type="project" value="UniProtKB-SubCell"/>
</dbReference>
<evidence type="ECO:0000256" key="3">
    <source>
        <dbReference type="ARBA" id="ARBA00010042"/>
    </source>
</evidence>
<reference evidence="9 10" key="1">
    <citation type="submission" date="2020-06" db="EMBL/GenBank/DDBJ databases">
        <title>The yeast mating-type switching endonuclease HO is a domesticated member of an unorthodox homing genetic element family.</title>
        <authorList>
            <person name="Coughlan A.Y."/>
            <person name="Lombardi L."/>
            <person name="Braun-Galleani S."/>
            <person name="Martos A.R."/>
            <person name="Galeote V."/>
            <person name="Bigey F."/>
            <person name="Dequin S."/>
            <person name="Byrne K.P."/>
            <person name="Wolfe K.H."/>
        </authorList>
    </citation>
    <scope>NUCLEOTIDE SEQUENCE [LARGE SCALE GENOMIC DNA]</scope>
    <source>
        <strain evidence="9 10">CBS2947</strain>
    </source>
</reference>
<evidence type="ECO:0000256" key="5">
    <source>
        <dbReference type="ARBA" id="ARBA00023212"/>
    </source>
</evidence>
<comment type="similarity">
    <text evidence="3">Belongs to the INCENP family.</text>
</comment>
<feature type="region of interest" description="Disordered" evidence="7">
    <location>
        <begin position="547"/>
        <end position="568"/>
    </location>
</feature>
<organism evidence="9 10">
    <name type="scientific">Torulaspora globosa</name>
    <dbReference type="NCBI Taxonomy" id="48254"/>
    <lineage>
        <taxon>Eukaryota</taxon>
        <taxon>Fungi</taxon>
        <taxon>Dikarya</taxon>
        <taxon>Ascomycota</taxon>
        <taxon>Saccharomycotina</taxon>
        <taxon>Saccharomycetes</taxon>
        <taxon>Saccharomycetales</taxon>
        <taxon>Saccharomycetaceae</taxon>
        <taxon>Torulaspora</taxon>
    </lineage>
</organism>
<keyword evidence="6" id="KW-0539">Nucleus</keyword>
<dbReference type="AlphaFoldDB" id="A0A7H9HZ42"/>
<keyword evidence="5" id="KW-0206">Cytoskeleton</keyword>
<feature type="region of interest" description="Disordered" evidence="7">
    <location>
        <begin position="331"/>
        <end position="353"/>
    </location>
</feature>
<evidence type="ECO:0000256" key="4">
    <source>
        <dbReference type="ARBA" id="ARBA00022490"/>
    </source>
</evidence>
<dbReference type="EMBL" id="CP059273">
    <property type="protein sequence ID" value="QLQ81876.1"/>
    <property type="molecule type" value="Genomic_DNA"/>
</dbReference>
<feature type="compositionally biased region" description="Basic and acidic residues" evidence="7">
    <location>
        <begin position="366"/>
        <end position="399"/>
    </location>
</feature>
<evidence type="ECO:0000259" key="8">
    <source>
        <dbReference type="Pfam" id="PF03941"/>
    </source>
</evidence>
<feature type="domain" description="Inner centromere protein ARK-binding" evidence="8">
    <location>
        <begin position="637"/>
        <end position="687"/>
    </location>
</feature>
<dbReference type="Pfam" id="PF03941">
    <property type="entry name" value="INCENP_ARK-bind"/>
    <property type="match status" value="1"/>
</dbReference>
<feature type="region of interest" description="Disordered" evidence="7">
    <location>
        <begin position="620"/>
        <end position="644"/>
    </location>
</feature>
<evidence type="ECO:0000256" key="7">
    <source>
        <dbReference type="SAM" id="MobiDB-lite"/>
    </source>
</evidence>
<accession>A0A7H9HZ42</accession>
<name>A0A7H9HZ42_9SACH</name>
<feature type="region of interest" description="Disordered" evidence="7">
    <location>
        <begin position="366"/>
        <end position="495"/>
    </location>
</feature>
<comment type="subcellular location">
    <subcellularLocation>
        <location evidence="2">Cytoplasm</location>
        <location evidence="2">Cytoskeleton</location>
        <location evidence="2">Spindle</location>
    </subcellularLocation>
    <subcellularLocation>
        <location evidence="1">Nucleus</location>
    </subcellularLocation>
</comment>
<dbReference type="InterPro" id="IPR005635">
    <property type="entry name" value="Inner_centromere_prot_ARK-bd"/>
</dbReference>